<dbReference type="InterPro" id="IPR051120">
    <property type="entry name" value="ABC_AA/LPS_Transport"/>
</dbReference>
<keyword evidence="3 5" id="KW-0067">ATP-binding</keyword>
<dbReference type="PROSITE" id="PS50893">
    <property type="entry name" value="ABC_TRANSPORTER_2"/>
    <property type="match status" value="1"/>
</dbReference>
<organism evidence="5 6">
    <name type="scientific">Rhizobium setariae</name>
    <dbReference type="NCBI Taxonomy" id="2801340"/>
    <lineage>
        <taxon>Bacteria</taxon>
        <taxon>Pseudomonadati</taxon>
        <taxon>Pseudomonadota</taxon>
        <taxon>Alphaproteobacteria</taxon>
        <taxon>Hyphomicrobiales</taxon>
        <taxon>Rhizobiaceae</taxon>
        <taxon>Rhizobium/Agrobacterium group</taxon>
        <taxon>Rhizobium</taxon>
    </lineage>
</organism>
<dbReference type="GO" id="GO:0005886">
    <property type="term" value="C:plasma membrane"/>
    <property type="evidence" value="ECO:0007669"/>
    <property type="project" value="TreeGrafter"/>
</dbReference>
<dbReference type="SUPFAM" id="SSF52540">
    <property type="entry name" value="P-loop containing nucleoside triphosphate hydrolases"/>
    <property type="match status" value="1"/>
</dbReference>
<proteinExistence type="predicted"/>
<evidence type="ECO:0000259" key="4">
    <source>
        <dbReference type="PROSITE" id="PS50893"/>
    </source>
</evidence>
<evidence type="ECO:0000313" key="5">
    <source>
        <dbReference type="EMBL" id="MBL0374257.1"/>
    </source>
</evidence>
<protein>
    <submittedName>
        <fullName evidence="5">ABC transporter ATP-binding protein</fullName>
    </submittedName>
</protein>
<dbReference type="Proteomes" id="UP000633219">
    <property type="component" value="Unassembled WGS sequence"/>
</dbReference>
<dbReference type="GO" id="GO:0016887">
    <property type="term" value="F:ATP hydrolysis activity"/>
    <property type="evidence" value="ECO:0007669"/>
    <property type="project" value="InterPro"/>
</dbReference>
<dbReference type="PANTHER" id="PTHR45772:SF4">
    <property type="entry name" value="ABC TRANSPORTER ATP-BINDING PROTEIN"/>
    <property type="match status" value="1"/>
</dbReference>
<keyword evidence="1" id="KW-0813">Transport</keyword>
<sequence length="239" mass="25294">MELCASDITVRFAGVKAIESVSVALGRGEILGLIGPNGAGKTTMVNVLSGFQRPHIGKVAIDGAGTQGRSEPWFARNGVVRTFQAVRLFRGLTVSENIEAALSSLSISRLSARRRAAELLDYMGIGGKAGLAGGALNYGDERRVGIARALALSPKFLLLDEPAAGMNIGEAEDLSRLIQQIRRDFSCGVLLIEHNMALVMNTCERLHVMASGKTIATGTPDEVVANQHFKSAYLGSEAA</sequence>
<dbReference type="AlphaFoldDB" id="A0A937CRB2"/>
<dbReference type="SMART" id="SM00382">
    <property type="entry name" value="AAA"/>
    <property type="match status" value="1"/>
</dbReference>
<dbReference type="Pfam" id="PF00005">
    <property type="entry name" value="ABC_tran"/>
    <property type="match status" value="1"/>
</dbReference>
<feature type="domain" description="ABC transporter" evidence="4">
    <location>
        <begin position="3"/>
        <end position="236"/>
    </location>
</feature>
<reference evidence="5" key="1">
    <citation type="submission" date="2021-01" db="EMBL/GenBank/DDBJ databases">
        <title>Rhizobium sp. strain KVB221 16S ribosomal RNA gene Genome sequencing and assembly.</title>
        <authorList>
            <person name="Kang M."/>
        </authorList>
    </citation>
    <scope>NUCLEOTIDE SEQUENCE</scope>
    <source>
        <strain evidence="5">KVB221</strain>
    </source>
</reference>
<dbReference type="InterPro" id="IPR003593">
    <property type="entry name" value="AAA+_ATPase"/>
</dbReference>
<dbReference type="InterPro" id="IPR027417">
    <property type="entry name" value="P-loop_NTPase"/>
</dbReference>
<gene>
    <name evidence="5" type="ORF">JJB09_19720</name>
</gene>
<name>A0A937CRB2_9HYPH</name>
<evidence type="ECO:0000256" key="3">
    <source>
        <dbReference type="ARBA" id="ARBA00022840"/>
    </source>
</evidence>
<keyword evidence="6" id="KW-1185">Reference proteome</keyword>
<dbReference type="RefSeq" id="WP_201662297.1">
    <property type="nucleotide sequence ID" value="NZ_JAEQNC010000012.1"/>
</dbReference>
<dbReference type="EMBL" id="JAEQNC010000012">
    <property type="protein sequence ID" value="MBL0374257.1"/>
    <property type="molecule type" value="Genomic_DNA"/>
</dbReference>
<accession>A0A937CRB2</accession>
<evidence type="ECO:0000313" key="6">
    <source>
        <dbReference type="Proteomes" id="UP000633219"/>
    </source>
</evidence>
<keyword evidence="2" id="KW-0547">Nucleotide-binding</keyword>
<comment type="caution">
    <text evidence="5">The sequence shown here is derived from an EMBL/GenBank/DDBJ whole genome shotgun (WGS) entry which is preliminary data.</text>
</comment>
<dbReference type="GO" id="GO:0005524">
    <property type="term" value="F:ATP binding"/>
    <property type="evidence" value="ECO:0007669"/>
    <property type="project" value="UniProtKB-KW"/>
</dbReference>
<evidence type="ECO:0000256" key="1">
    <source>
        <dbReference type="ARBA" id="ARBA00022448"/>
    </source>
</evidence>
<dbReference type="PANTHER" id="PTHR45772">
    <property type="entry name" value="CONSERVED COMPONENT OF ABC TRANSPORTER FOR NATURAL AMINO ACIDS-RELATED"/>
    <property type="match status" value="1"/>
</dbReference>
<dbReference type="InterPro" id="IPR003439">
    <property type="entry name" value="ABC_transporter-like_ATP-bd"/>
</dbReference>
<dbReference type="Gene3D" id="3.40.50.300">
    <property type="entry name" value="P-loop containing nucleotide triphosphate hydrolases"/>
    <property type="match status" value="1"/>
</dbReference>
<evidence type="ECO:0000256" key="2">
    <source>
        <dbReference type="ARBA" id="ARBA00022741"/>
    </source>
</evidence>